<organism evidence="2 3">
    <name type="scientific">Rubricella aquisinus</name>
    <dbReference type="NCBI Taxonomy" id="2028108"/>
    <lineage>
        <taxon>Bacteria</taxon>
        <taxon>Pseudomonadati</taxon>
        <taxon>Pseudomonadota</taxon>
        <taxon>Alphaproteobacteria</taxon>
        <taxon>Rhodobacterales</taxon>
        <taxon>Paracoccaceae</taxon>
        <taxon>Rubricella</taxon>
    </lineage>
</organism>
<evidence type="ECO:0000313" key="3">
    <source>
        <dbReference type="Proteomes" id="UP000553766"/>
    </source>
</evidence>
<proteinExistence type="predicted"/>
<protein>
    <submittedName>
        <fullName evidence="2">Uncharacterized protein</fullName>
    </submittedName>
</protein>
<name>A0A840WPI5_9RHOB</name>
<keyword evidence="3" id="KW-1185">Reference proteome</keyword>
<reference evidence="2 3" key="1">
    <citation type="submission" date="2020-08" db="EMBL/GenBank/DDBJ databases">
        <title>Genomic Encyclopedia of Type Strains, Phase IV (KMG-IV): sequencing the most valuable type-strain genomes for metagenomic binning, comparative biology and taxonomic classification.</title>
        <authorList>
            <person name="Goeker M."/>
        </authorList>
    </citation>
    <scope>NUCLEOTIDE SEQUENCE [LARGE SCALE GENOMIC DNA]</scope>
    <source>
        <strain evidence="2 3">DSM 103377</strain>
    </source>
</reference>
<dbReference type="Proteomes" id="UP000553766">
    <property type="component" value="Unassembled WGS sequence"/>
</dbReference>
<accession>A0A840WPI5</accession>
<evidence type="ECO:0000256" key="1">
    <source>
        <dbReference type="SAM" id="Phobius"/>
    </source>
</evidence>
<comment type="caution">
    <text evidence="2">The sequence shown here is derived from an EMBL/GenBank/DDBJ whole genome shotgun (WGS) entry which is preliminary data.</text>
</comment>
<sequence length="107" mass="11865">MSTLWIVLLTIGALFAAGITVEMVLKRNAPRKTLGQQFGGDNGRDATDQNLSDEMQEAMERQMRATAQGGVQGMMHGVGGRWQVIPSRITRDRDAYNKLFVPKNSQK</sequence>
<keyword evidence="1" id="KW-1133">Transmembrane helix</keyword>
<keyword evidence="1" id="KW-0472">Membrane</keyword>
<evidence type="ECO:0000313" key="2">
    <source>
        <dbReference type="EMBL" id="MBB5516561.1"/>
    </source>
</evidence>
<dbReference type="EMBL" id="JACIJS010000007">
    <property type="protein sequence ID" value="MBB5516561.1"/>
    <property type="molecule type" value="Genomic_DNA"/>
</dbReference>
<feature type="transmembrane region" description="Helical" evidence="1">
    <location>
        <begin position="6"/>
        <end position="25"/>
    </location>
</feature>
<gene>
    <name evidence="2" type="ORF">FHS89_002592</name>
</gene>
<keyword evidence="1" id="KW-0812">Transmembrane</keyword>
<dbReference type="AlphaFoldDB" id="A0A840WPI5"/>
<dbReference type="RefSeq" id="WP_184012279.1">
    <property type="nucleotide sequence ID" value="NZ_JACIJS010000007.1"/>
</dbReference>